<dbReference type="EC" id="1.3.3.6" evidence="4"/>
<dbReference type="SUPFAM" id="SSF47203">
    <property type="entry name" value="Acyl-CoA dehydrogenase C-terminal domain-like"/>
    <property type="match status" value="2"/>
</dbReference>
<organism evidence="16 17">
    <name type="scientific">Microbacterium stercoris</name>
    <dbReference type="NCBI Taxonomy" id="2820289"/>
    <lineage>
        <taxon>Bacteria</taxon>
        <taxon>Bacillati</taxon>
        <taxon>Actinomycetota</taxon>
        <taxon>Actinomycetes</taxon>
        <taxon>Micrococcales</taxon>
        <taxon>Microbacteriaceae</taxon>
        <taxon>Microbacterium</taxon>
    </lineage>
</organism>
<feature type="domain" description="Acyl-CoA dehydrogenase/oxidase N-terminal" evidence="14">
    <location>
        <begin position="47"/>
        <end position="151"/>
    </location>
</feature>
<dbReference type="Gene3D" id="1.10.540.10">
    <property type="entry name" value="Acyl-CoA dehydrogenase/oxidase, N-terminal domain"/>
    <property type="match status" value="1"/>
</dbReference>
<dbReference type="InterPro" id="IPR037069">
    <property type="entry name" value="AcylCoA_DH/ox_N_sf"/>
</dbReference>
<dbReference type="Pfam" id="PF22924">
    <property type="entry name" value="ACOX_C_alpha1"/>
    <property type="match status" value="1"/>
</dbReference>
<keyword evidence="8" id="KW-0560">Oxidoreductase</keyword>
<evidence type="ECO:0000313" key="17">
    <source>
        <dbReference type="Proteomes" id="UP000680132"/>
    </source>
</evidence>
<name>A0A939QQ23_9MICO</name>
<protein>
    <recommendedName>
        <fullName evidence="4">acyl-CoA oxidase</fullName>
        <ecNumber evidence="4">1.3.3.6</ecNumber>
    </recommendedName>
</protein>
<comment type="subcellular location">
    <subcellularLocation>
        <location evidence="2">Peroxisome</location>
    </subcellularLocation>
</comment>
<evidence type="ECO:0000259" key="15">
    <source>
        <dbReference type="Pfam" id="PF22924"/>
    </source>
</evidence>
<evidence type="ECO:0000256" key="10">
    <source>
        <dbReference type="ARBA" id="ARBA00023140"/>
    </source>
</evidence>
<dbReference type="Proteomes" id="UP000680132">
    <property type="component" value="Unassembled WGS sequence"/>
</dbReference>
<evidence type="ECO:0000259" key="12">
    <source>
        <dbReference type="Pfam" id="PF01756"/>
    </source>
</evidence>
<dbReference type="GO" id="GO:0033540">
    <property type="term" value="P:fatty acid beta-oxidation using acyl-CoA oxidase"/>
    <property type="evidence" value="ECO:0007669"/>
    <property type="project" value="TreeGrafter"/>
</dbReference>
<dbReference type="Gene3D" id="1.20.140.10">
    <property type="entry name" value="Butyryl-CoA Dehydrogenase, subunit A, domain 3"/>
    <property type="match status" value="2"/>
</dbReference>
<dbReference type="InterPro" id="IPR036250">
    <property type="entry name" value="AcylCo_DH-like_C"/>
</dbReference>
<dbReference type="InterPro" id="IPR013786">
    <property type="entry name" value="AcylCoA_DH/ox_N"/>
</dbReference>
<sequence length="692" mass="75251">MADTAVRPQDPEKAHEAATAPADPSPSPRIDVPLVTDKLLGTWADVRRTAREMIKDPAFWQEPGLTHHDHRERVFQQLKKLVAHNSIARAFPAEYGGESNNGGNLASFEELVFADPSLQIKAGVQWGLFTSAIYQLGTKKHWDKWLRGAISLEIPGAFAMTETGHGSDVAAIGTTATYDPETEEFVIHTPFRGAWKDYLGNAAVHGRAATVFAQLITGGVNYGVHCFFVPIRDDEGFLPGVGGEDDGVKGGLNGIDNGRLHFDQVRVPRENLLNRYGDVAADGTYSSPIASPGRRFFTMLGALVQGRVSLDGSATNAAALALNIAVTYGNQRRQFAGATGAETVLMDYGKHQRRLLPLIATTYAQAFAHDELLQKFHGVFGGETDTEQNREDLETLAAALKPLSTWNALDTIQEAREACGGAGFLAENRLVSLHQDLDVYATFEGDNNVLLQLVGKRLLADYAKQFKGKDSKELAAFVVGQTAGKVFHGAGLRQLGQAVADLGQVARSVELGLRAKDQHELLTGRVQQMVADVAGRLRNASKLGPEDAAALFNENQVELLEASRAHGELLQWEAFTDIVASIEDADTREVLGWLRDLFGLTLIEKHLAWYLIHGRLSGQRASAVTRYIDRLCRRLRPHAPDLVDAFGHAPEHVRAPIASGAERLRQEEAAAHYAALAASGEAPAKEKKPAKR</sequence>
<dbReference type="PANTHER" id="PTHR10909:SF382">
    <property type="entry name" value="ACYL-COENZYME A OXIDASE"/>
    <property type="match status" value="1"/>
</dbReference>
<keyword evidence="9" id="KW-0443">Lipid metabolism</keyword>
<evidence type="ECO:0000256" key="4">
    <source>
        <dbReference type="ARBA" id="ARBA00012870"/>
    </source>
</evidence>
<dbReference type="FunFam" id="1.20.140.10:FF:000010">
    <property type="entry name" value="Acyl-coenzyme A oxidase"/>
    <property type="match status" value="1"/>
</dbReference>
<dbReference type="PIRSF" id="PIRSF000168">
    <property type="entry name" value="Acyl-CoA_oxidase"/>
    <property type="match status" value="1"/>
</dbReference>
<dbReference type="Pfam" id="PF02770">
    <property type="entry name" value="Acyl-CoA_dh_M"/>
    <property type="match status" value="1"/>
</dbReference>
<evidence type="ECO:0000256" key="6">
    <source>
        <dbReference type="ARBA" id="ARBA00022827"/>
    </source>
</evidence>
<keyword evidence="7" id="KW-0276">Fatty acid metabolism</keyword>
<dbReference type="GO" id="GO:0055088">
    <property type="term" value="P:lipid homeostasis"/>
    <property type="evidence" value="ECO:0007669"/>
    <property type="project" value="TreeGrafter"/>
</dbReference>
<evidence type="ECO:0000256" key="3">
    <source>
        <dbReference type="ARBA" id="ARBA00006288"/>
    </source>
</evidence>
<dbReference type="Pfam" id="PF01756">
    <property type="entry name" value="ACOX"/>
    <property type="match status" value="1"/>
</dbReference>
<evidence type="ECO:0000256" key="1">
    <source>
        <dbReference type="ARBA" id="ARBA00001974"/>
    </source>
</evidence>
<dbReference type="AlphaFoldDB" id="A0A939QQ23"/>
<dbReference type="InterPro" id="IPR046373">
    <property type="entry name" value="Acyl-CoA_Oxase/DH_mid-dom_sf"/>
</dbReference>
<accession>A0A939QQ23</accession>
<evidence type="ECO:0000313" key="16">
    <source>
        <dbReference type="EMBL" id="MBO3662903.1"/>
    </source>
</evidence>
<gene>
    <name evidence="16" type="ORF">J5V96_05165</name>
</gene>
<evidence type="ECO:0000256" key="2">
    <source>
        <dbReference type="ARBA" id="ARBA00004275"/>
    </source>
</evidence>
<comment type="similarity">
    <text evidence="3">Belongs to the acyl-CoA oxidase family.</text>
</comment>
<feature type="domain" description="Acyl-CoA oxidase/dehydrogenase middle" evidence="13">
    <location>
        <begin position="157"/>
        <end position="265"/>
    </location>
</feature>
<keyword evidence="10" id="KW-0576">Peroxisome</keyword>
<evidence type="ECO:0000259" key="13">
    <source>
        <dbReference type="Pfam" id="PF02770"/>
    </source>
</evidence>
<dbReference type="InterPro" id="IPR012258">
    <property type="entry name" value="Acyl-CoA_oxidase"/>
</dbReference>
<dbReference type="InterPro" id="IPR006091">
    <property type="entry name" value="Acyl-CoA_Oxase/DH_mid-dom"/>
</dbReference>
<keyword evidence="5" id="KW-0285">Flavoprotein</keyword>
<keyword evidence="6" id="KW-0274">FAD</keyword>
<keyword evidence="17" id="KW-1185">Reference proteome</keyword>
<dbReference type="InterPro" id="IPR055060">
    <property type="entry name" value="ACOX_C_alpha1"/>
</dbReference>
<evidence type="ECO:0000256" key="9">
    <source>
        <dbReference type="ARBA" id="ARBA00023098"/>
    </source>
</evidence>
<feature type="domain" description="Acyl-CoA oxidase C-terminal" evidence="12">
    <location>
        <begin position="519"/>
        <end position="658"/>
    </location>
</feature>
<proteinExistence type="inferred from homology"/>
<dbReference type="FunFam" id="1.20.140.10:FF:000007">
    <property type="entry name" value="Acyl-coenzyme A oxidase"/>
    <property type="match status" value="1"/>
</dbReference>
<evidence type="ECO:0000256" key="8">
    <source>
        <dbReference type="ARBA" id="ARBA00023002"/>
    </source>
</evidence>
<feature type="region of interest" description="Disordered" evidence="11">
    <location>
        <begin position="1"/>
        <end position="31"/>
    </location>
</feature>
<evidence type="ECO:0000256" key="7">
    <source>
        <dbReference type="ARBA" id="ARBA00022832"/>
    </source>
</evidence>
<evidence type="ECO:0000259" key="14">
    <source>
        <dbReference type="Pfam" id="PF02771"/>
    </source>
</evidence>
<dbReference type="InterPro" id="IPR002655">
    <property type="entry name" value="Acyl-CoA_oxidase_C"/>
</dbReference>
<dbReference type="EMBL" id="JAGFOA010000002">
    <property type="protein sequence ID" value="MBO3662903.1"/>
    <property type="molecule type" value="Genomic_DNA"/>
</dbReference>
<comment type="caution">
    <text evidence="16">The sequence shown here is derived from an EMBL/GenBank/DDBJ whole genome shotgun (WGS) entry which is preliminary data.</text>
</comment>
<dbReference type="RefSeq" id="WP_208501284.1">
    <property type="nucleotide sequence ID" value="NZ_JAGFOA010000002.1"/>
</dbReference>
<dbReference type="GO" id="GO:0003997">
    <property type="term" value="F:acyl-CoA oxidase activity"/>
    <property type="evidence" value="ECO:0007669"/>
    <property type="project" value="UniProtKB-EC"/>
</dbReference>
<evidence type="ECO:0000256" key="11">
    <source>
        <dbReference type="SAM" id="MobiDB-lite"/>
    </source>
</evidence>
<dbReference type="Gene3D" id="2.40.110.10">
    <property type="entry name" value="Butyryl-CoA Dehydrogenase, subunit A, domain 2"/>
    <property type="match status" value="1"/>
</dbReference>
<dbReference type="PANTHER" id="PTHR10909">
    <property type="entry name" value="ELECTRON TRANSPORT OXIDOREDUCTASE"/>
    <property type="match status" value="1"/>
</dbReference>
<dbReference type="FunFam" id="2.40.110.10:FF:000005">
    <property type="entry name" value="Acyl-coenzyme A oxidase"/>
    <property type="match status" value="1"/>
</dbReference>
<dbReference type="SUPFAM" id="SSF56645">
    <property type="entry name" value="Acyl-CoA dehydrogenase NM domain-like"/>
    <property type="match status" value="1"/>
</dbReference>
<evidence type="ECO:0000256" key="5">
    <source>
        <dbReference type="ARBA" id="ARBA00022630"/>
    </source>
</evidence>
<dbReference type="GO" id="GO:0005504">
    <property type="term" value="F:fatty acid binding"/>
    <property type="evidence" value="ECO:0007669"/>
    <property type="project" value="TreeGrafter"/>
</dbReference>
<reference evidence="16" key="1">
    <citation type="submission" date="2021-03" db="EMBL/GenBank/DDBJ databases">
        <title>Microbacterium sp. nov., a novel actinobacterium isolated from cow dung.</title>
        <authorList>
            <person name="Zhang L."/>
        </authorList>
    </citation>
    <scope>NUCLEOTIDE SEQUENCE</scope>
    <source>
        <strain evidence="16">NEAU-LLB</strain>
    </source>
</reference>
<feature type="domain" description="Acyl-CoA oxidase C-alpha1" evidence="15">
    <location>
        <begin position="301"/>
        <end position="459"/>
    </location>
</feature>
<dbReference type="InterPro" id="IPR009100">
    <property type="entry name" value="AcylCoA_DH/oxidase_NM_dom_sf"/>
</dbReference>
<dbReference type="Pfam" id="PF02771">
    <property type="entry name" value="Acyl-CoA_dh_N"/>
    <property type="match status" value="1"/>
</dbReference>
<comment type="cofactor">
    <cofactor evidence="1">
        <name>FAD</name>
        <dbReference type="ChEBI" id="CHEBI:57692"/>
    </cofactor>
</comment>
<dbReference type="GO" id="GO:0071949">
    <property type="term" value="F:FAD binding"/>
    <property type="evidence" value="ECO:0007669"/>
    <property type="project" value="InterPro"/>
</dbReference>